<evidence type="ECO:0000313" key="12">
    <source>
        <dbReference type="RefSeq" id="XP_033580508.1"/>
    </source>
</evidence>
<feature type="transmembrane region" description="Helical" evidence="8">
    <location>
        <begin position="341"/>
        <end position="360"/>
    </location>
</feature>
<dbReference type="Gene3D" id="1.20.1250.20">
    <property type="entry name" value="MFS general substrate transporter like domains"/>
    <property type="match status" value="2"/>
</dbReference>
<keyword evidence="3" id="KW-0813">Transport</keyword>
<feature type="transmembrane region" description="Helical" evidence="8">
    <location>
        <begin position="366"/>
        <end position="384"/>
    </location>
</feature>
<comment type="subcellular location">
    <subcellularLocation>
        <location evidence="1">Endomembrane system</location>
        <topology evidence="1">Multi-pass membrane protein</topology>
    </subcellularLocation>
</comment>
<dbReference type="GO" id="GO:0005886">
    <property type="term" value="C:plasma membrane"/>
    <property type="evidence" value="ECO:0007669"/>
    <property type="project" value="TreeGrafter"/>
</dbReference>
<protein>
    <submittedName>
        <fullName evidence="10 12">Siderochrome-iron transporter-like protein Sit1</fullName>
    </submittedName>
</protein>
<dbReference type="GeneID" id="54465139"/>
<evidence type="ECO:0000256" key="1">
    <source>
        <dbReference type="ARBA" id="ARBA00004127"/>
    </source>
</evidence>
<dbReference type="FunFam" id="1.20.1250.20:FF:000197">
    <property type="entry name" value="Siderophore iron transporter 1"/>
    <property type="match status" value="1"/>
</dbReference>
<evidence type="ECO:0000256" key="6">
    <source>
        <dbReference type="ARBA" id="ARBA00023065"/>
    </source>
</evidence>
<evidence type="ECO:0000256" key="2">
    <source>
        <dbReference type="ARBA" id="ARBA00008335"/>
    </source>
</evidence>
<evidence type="ECO:0000259" key="9">
    <source>
        <dbReference type="PROSITE" id="PS50850"/>
    </source>
</evidence>
<dbReference type="InterPro" id="IPR036259">
    <property type="entry name" value="MFS_trans_sf"/>
</dbReference>
<dbReference type="GO" id="GO:0005774">
    <property type="term" value="C:vacuolar membrane"/>
    <property type="evidence" value="ECO:0007669"/>
    <property type="project" value="TreeGrafter"/>
</dbReference>
<sequence length="558" mass="61447">MSQKSVTSAVRISIEEQSVEEIDIIGDTSPGVRRARILKDNLSTLDQIIIFLCLFLLAYVYGLDGALRSIYQPYATSGFATHSTLATINVLRSVIAAAAQPTAAKIADVFGRPELIIVSVVFYIVGTIVEATCPNVEAFAAGAVIYQVGYTSILVLVEIVIADITFLEDRLLFSYIPTLPFLINAWVSGNISTAVLGVTTWRWGVGMFAIIYTCVSIPLIIAPWLPYRRAQKAGALENHRSTWQTLGTRRLVATIFWQLDLIGIILLIAVFALILNSGASQKVIALLIIGIFCIPVWIWWEKRAPYAMVPFTLLRDRDFLYTVLVVAFDESIKSATRISSLYSFCFVLSGALLGLIVRYYRYLKPFIVFGTVLFLAAFGVLIHYRGGSGTASHSGIIGSQVLLGIAGGLFPYPAQASIQAATKHEHVAVITGLYLATYNIGSAFGNTVSGAIWTQTLIPTLLKNLPPPYNNMTIAQGIYESPFEYAINYPIGTPLRDGIVTSYRHTQRLLTVTGICLCVPLIFFSLLIRNPKLGKEQSLPDAEEPIALEDRQPWWRIF</sequence>
<dbReference type="GO" id="GO:0005768">
    <property type="term" value="C:endosome"/>
    <property type="evidence" value="ECO:0007669"/>
    <property type="project" value="TreeGrafter"/>
</dbReference>
<evidence type="ECO:0000256" key="3">
    <source>
        <dbReference type="ARBA" id="ARBA00022448"/>
    </source>
</evidence>
<reference evidence="12" key="3">
    <citation type="submission" date="2025-04" db="UniProtKB">
        <authorList>
            <consortium name="RefSeq"/>
        </authorList>
    </citation>
    <scope>IDENTIFICATION</scope>
    <source>
        <strain evidence="12">CBS 304.34</strain>
    </source>
</reference>
<evidence type="ECO:0000256" key="4">
    <source>
        <dbReference type="ARBA" id="ARBA00022692"/>
    </source>
</evidence>
<feature type="domain" description="Major facilitator superfamily (MFS) profile" evidence="9">
    <location>
        <begin position="50"/>
        <end position="532"/>
    </location>
</feature>
<proteinExistence type="inferred from homology"/>
<evidence type="ECO:0000256" key="5">
    <source>
        <dbReference type="ARBA" id="ARBA00022989"/>
    </source>
</evidence>
<comment type="similarity">
    <text evidence="2">Belongs to the major facilitator superfamily.</text>
</comment>
<evidence type="ECO:0000256" key="8">
    <source>
        <dbReference type="SAM" id="Phobius"/>
    </source>
</evidence>
<dbReference type="OrthoDB" id="2241241at2759"/>
<dbReference type="Proteomes" id="UP000504636">
    <property type="component" value="Unplaced"/>
</dbReference>
<dbReference type="SUPFAM" id="SSF103473">
    <property type="entry name" value="MFS general substrate transporter"/>
    <property type="match status" value="1"/>
</dbReference>
<evidence type="ECO:0000313" key="10">
    <source>
        <dbReference type="EMBL" id="KAF2813544.1"/>
    </source>
</evidence>
<dbReference type="Pfam" id="PF07690">
    <property type="entry name" value="MFS_1"/>
    <property type="match status" value="1"/>
</dbReference>
<dbReference type="GO" id="GO:0015343">
    <property type="term" value="F:siderophore-iron transmembrane transporter activity"/>
    <property type="evidence" value="ECO:0007669"/>
    <property type="project" value="TreeGrafter"/>
</dbReference>
<keyword evidence="5 8" id="KW-1133">Transmembrane helix</keyword>
<gene>
    <name evidence="10 12" type="ORF">BDZ99DRAFT_507458</name>
</gene>
<feature type="transmembrane region" description="Helical" evidence="8">
    <location>
        <begin position="48"/>
        <end position="67"/>
    </location>
</feature>
<dbReference type="RefSeq" id="XP_033580508.1">
    <property type="nucleotide sequence ID" value="XM_033724246.1"/>
</dbReference>
<name>A0A6A6YZW1_9PEZI</name>
<feature type="transmembrane region" description="Helical" evidence="8">
    <location>
        <begin position="203"/>
        <end position="225"/>
    </location>
</feature>
<dbReference type="InterPro" id="IPR011701">
    <property type="entry name" value="MFS"/>
</dbReference>
<feature type="transmembrane region" description="Helical" evidence="8">
    <location>
        <begin position="509"/>
        <end position="528"/>
    </location>
</feature>
<accession>A0A6A6YZW1</accession>
<dbReference type="EMBL" id="MU003696">
    <property type="protein sequence ID" value="KAF2813544.1"/>
    <property type="molecule type" value="Genomic_DNA"/>
</dbReference>
<feature type="transmembrane region" description="Helical" evidence="8">
    <location>
        <begin position="172"/>
        <end position="191"/>
    </location>
</feature>
<keyword evidence="6" id="KW-0406">Ion transport</keyword>
<keyword evidence="7 8" id="KW-0472">Membrane</keyword>
<feature type="transmembrane region" description="Helical" evidence="8">
    <location>
        <begin position="115"/>
        <end position="132"/>
    </location>
</feature>
<keyword evidence="11" id="KW-1185">Reference proteome</keyword>
<dbReference type="PROSITE" id="PS50850">
    <property type="entry name" value="MFS"/>
    <property type="match status" value="1"/>
</dbReference>
<evidence type="ECO:0000256" key="7">
    <source>
        <dbReference type="ARBA" id="ARBA00023136"/>
    </source>
</evidence>
<organism evidence="10">
    <name type="scientific">Mytilinidion resinicola</name>
    <dbReference type="NCBI Taxonomy" id="574789"/>
    <lineage>
        <taxon>Eukaryota</taxon>
        <taxon>Fungi</taxon>
        <taxon>Dikarya</taxon>
        <taxon>Ascomycota</taxon>
        <taxon>Pezizomycotina</taxon>
        <taxon>Dothideomycetes</taxon>
        <taxon>Pleosporomycetidae</taxon>
        <taxon>Mytilinidiales</taxon>
        <taxon>Mytilinidiaceae</taxon>
        <taxon>Mytilinidion</taxon>
    </lineage>
</organism>
<dbReference type="InterPro" id="IPR020846">
    <property type="entry name" value="MFS_dom"/>
</dbReference>
<dbReference type="PANTHER" id="PTHR23501">
    <property type="entry name" value="MAJOR FACILITATOR SUPERFAMILY"/>
    <property type="match status" value="1"/>
</dbReference>
<keyword evidence="4 8" id="KW-0812">Transmembrane</keyword>
<feature type="transmembrane region" description="Helical" evidence="8">
    <location>
        <begin position="281"/>
        <end position="300"/>
    </location>
</feature>
<dbReference type="AlphaFoldDB" id="A0A6A6YZW1"/>
<evidence type="ECO:0000313" key="11">
    <source>
        <dbReference type="Proteomes" id="UP000504636"/>
    </source>
</evidence>
<reference evidence="12" key="2">
    <citation type="submission" date="2020-04" db="EMBL/GenBank/DDBJ databases">
        <authorList>
            <consortium name="NCBI Genome Project"/>
        </authorList>
    </citation>
    <scope>NUCLEOTIDE SEQUENCE</scope>
    <source>
        <strain evidence="12">CBS 304.34</strain>
    </source>
</reference>
<reference evidence="10 12" key="1">
    <citation type="journal article" date="2020" name="Stud. Mycol.">
        <title>101 Dothideomycetes genomes: a test case for predicting lifestyles and emergence of pathogens.</title>
        <authorList>
            <person name="Haridas S."/>
            <person name="Albert R."/>
            <person name="Binder M."/>
            <person name="Bloem J."/>
            <person name="Labutti K."/>
            <person name="Salamov A."/>
            <person name="Andreopoulos B."/>
            <person name="Baker S."/>
            <person name="Barry K."/>
            <person name="Bills G."/>
            <person name="Bluhm B."/>
            <person name="Cannon C."/>
            <person name="Castanera R."/>
            <person name="Culley D."/>
            <person name="Daum C."/>
            <person name="Ezra D."/>
            <person name="Gonzalez J."/>
            <person name="Henrissat B."/>
            <person name="Kuo A."/>
            <person name="Liang C."/>
            <person name="Lipzen A."/>
            <person name="Lutzoni F."/>
            <person name="Magnuson J."/>
            <person name="Mondo S."/>
            <person name="Nolan M."/>
            <person name="Ohm R."/>
            <person name="Pangilinan J."/>
            <person name="Park H.-J."/>
            <person name="Ramirez L."/>
            <person name="Alfaro M."/>
            <person name="Sun H."/>
            <person name="Tritt A."/>
            <person name="Yoshinaga Y."/>
            <person name="Zwiers L.-H."/>
            <person name="Turgeon B."/>
            <person name="Goodwin S."/>
            <person name="Spatafora J."/>
            <person name="Crous P."/>
            <person name="Grigoriev I."/>
        </authorList>
    </citation>
    <scope>NUCLEOTIDE SEQUENCE</scope>
    <source>
        <strain evidence="10 12">CBS 304.34</strain>
    </source>
</reference>
<feature type="transmembrane region" description="Helical" evidence="8">
    <location>
        <begin position="138"/>
        <end position="160"/>
    </location>
</feature>
<dbReference type="PANTHER" id="PTHR23501:SF92">
    <property type="entry name" value="GLUTATHIONE EXCHANGER 1-RELATED"/>
    <property type="match status" value="1"/>
</dbReference>
<feature type="transmembrane region" description="Helical" evidence="8">
    <location>
        <begin position="251"/>
        <end position="275"/>
    </location>
</feature>